<dbReference type="Gene3D" id="1.10.10.60">
    <property type="entry name" value="Homeodomain-like"/>
    <property type="match status" value="2"/>
</dbReference>
<dbReference type="AlphaFoldDB" id="A0A2S7KLG0"/>
<keyword evidence="2" id="KW-0238">DNA-binding</keyword>
<dbReference type="InterPro" id="IPR003313">
    <property type="entry name" value="AraC-bd"/>
</dbReference>
<keyword evidence="1" id="KW-0805">Transcription regulation</keyword>
<dbReference type="EMBL" id="MQUB01000001">
    <property type="protein sequence ID" value="PQB03474.1"/>
    <property type="molecule type" value="Genomic_DNA"/>
</dbReference>
<dbReference type="Pfam" id="PF12833">
    <property type="entry name" value="HTH_18"/>
    <property type="match status" value="1"/>
</dbReference>
<dbReference type="InterPro" id="IPR014710">
    <property type="entry name" value="RmlC-like_jellyroll"/>
</dbReference>
<dbReference type="PROSITE" id="PS01124">
    <property type="entry name" value="HTH_ARAC_FAMILY_2"/>
    <property type="match status" value="1"/>
</dbReference>
<evidence type="ECO:0000313" key="5">
    <source>
        <dbReference type="EMBL" id="PQB03474.1"/>
    </source>
</evidence>
<reference evidence="5 6" key="1">
    <citation type="submission" date="2016-11" db="EMBL/GenBank/DDBJ databases">
        <title>Trade-off between light-utilization and light-protection in marine flavobacteria.</title>
        <authorList>
            <person name="Kumagai Y."/>
        </authorList>
    </citation>
    <scope>NUCLEOTIDE SEQUENCE [LARGE SCALE GENOMIC DNA]</scope>
    <source>
        <strain evidence="5 6">NBRC 107741</strain>
    </source>
</reference>
<organism evidence="5 6">
    <name type="scientific">Aureitalea marina</name>
    <dbReference type="NCBI Taxonomy" id="930804"/>
    <lineage>
        <taxon>Bacteria</taxon>
        <taxon>Pseudomonadati</taxon>
        <taxon>Bacteroidota</taxon>
        <taxon>Flavobacteriia</taxon>
        <taxon>Flavobacteriales</taxon>
        <taxon>Flavobacteriaceae</taxon>
        <taxon>Aureitalea</taxon>
    </lineage>
</organism>
<evidence type="ECO:0000256" key="1">
    <source>
        <dbReference type="ARBA" id="ARBA00023015"/>
    </source>
</evidence>
<evidence type="ECO:0000313" key="6">
    <source>
        <dbReference type="Proteomes" id="UP000239800"/>
    </source>
</evidence>
<comment type="caution">
    <text evidence="5">The sequence shown here is derived from an EMBL/GenBank/DDBJ whole genome shotgun (WGS) entry which is preliminary data.</text>
</comment>
<feature type="domain" description="HTH araC/xylS-type" evidence="4">
    <location>
        <begin position="180"/>
        <end position="279"/>
    </location>
</feature>
<gene>
    <name evidence="5" type="ORF">BST85_00120</name>
</gene>
<dbReference type="PANTHER" id="PTHR43280">
    <property type="entry name" value="ARAC-FAMILY TRANSCRIPTIONAL REGULATOR"/>
    <property type="match status" value="1"/>
</dbReference>
<dbReference type="SMART" id="SM00342">
    <property type="entry name" value="HTH_ARAC"/>
    <property type="match status" value="1"/>
</dbReference>
<dbReference type="SUPFAM" id="SSF46689">
    <property type="entry name" value="Homeodomain-like"/>
    <property type="match status" value="2"/>
</dbReference>
<dbReference type="PANTHER" id="PTHR43280:SF27">
    <property type="entry name" value="TRANSCRIPTIONAL REGULATOR MTLR"/>
    <property type="match status" value="1"/>
</dbReference>
<dbReference type="SUPFAM" id="SSF51215">
    <property type="entry name" value="Regulatory protein AraC"/>
    <property type="match status" value="1"/>
</dbReference>
<dbReference type="GO" id="GO:0043565">
    <property type="term" value="F:sequence-specific DNA binding"/>
    <property type="evidence" value="ECO:0007669"/>
    <property type="project" value="InterPro"/>
</dbReference>
<dbReference type="OrthoDB" id="1410704at2"/>
<name>A0A2S7KLG0_9FLAO</name>
<dbReference type="Pfam" id="PF02311">
    <property type="entry name" value="AraC_binding"/>
    <property type="match status" value="1"/>
</dbReference>
<keyword evidence="6" id="KW-1185">Reference proteome</keyword>
<dbReference type="GO" id="GO:0003700">
    <property type="term" value="F:DNA-binding transcription factor activity"/>
    <property type="evidence" value="ECO:0007669"/>
    <property type="project" value="InterPro"/>
</dbReference>
<dbReference type="InterPro" id="IPR009057">
    <property type="entry name" value="Homeodomain-like_sf"/>
</dbReference>
<dbReference type="InterPro" id="IPR020449">
    <property type="entry name" value="Tscrpt_reg_AraC-type_HTH"/>
</dbReference>
<evidence type="ECO:0000256" key="3">
    <source>
        <dbReference type="ARBA" id="ARBA00023163"/>
    </source>
</evidence>
<accession>A0A2S7KLG0</accession>
<keyword evidence="3" id="KW-0804">Transcription</keyword>
<dbReference type="PRINTS" id="PR00032">
    <property type="entry name" value="HTHARAC"/>
</dbReference>
<dbReference type="Gene3D" id="2.60.120.10">
    <property type="entry name" value="Jelly Rolls"/>
    <property type="match status" value="1"/>
</dbReference>
<evidence type="ECO:0000259" key="4">
    <source>
        <dbReference type="PROSITE" id="PS01124"/>
    </source>
</evidence>
<proteinExistence type="predicted"/>
<dbReference type="PROSITE" id="PS00041">
    <property type="entry name" value="HTH_ARAC_FAMILY_1"/>
    <property type="match status" value="1"/>
</dbReference>
<protein>
    <recommendedName>
        <fullName evidence="4">HTH araC/xylS-type domain-containing protein</fullName>
    </recommendedName>
</protein>
<dbReference type="InterPro" id="IPR018060">
    <property type="entry name" value="HTH_AraC"/>
</dbReference>
<evidence type="ECO:0000256" key="2">
    <source>
        <dbReference type="ARBA" id="ARBA00023125"/>
    </source>
</evidence>
<dbReference type="InterPro" id="IPR018062">
    <property type="entry name" value="HTH_AraC-typ_CS"/>
</dbReference>
<sequence length="287" mass="33303">MKVLPFTIPKSGKAAIIVQEDQQEVFYERLHQHPEVQLSYIIKGQGTVFCKDSVHPYQAGDLILIPGGIPHVFNSQKQQEGLHHRISVFFESPWLTETIDRTPELTRLKSLYQHLERGYLWHGYSAKWKSSMNTLLKSRGINRFMAFMDLIPSLSRTDGEWLTSSDHTVPYDLTDSRRMTAVIDYTMNQFSQRIRLEELANEMAMTPSSFCKYFKKRTGKTYFGFLNEVRIEHACRKLIDQPEESVAQIAENSGFTNMANFNRRFKMGTGLTPREYKKQQKDQSSSN</sequence>
<dbReference type="Proteomes" id="UP000239800">
    <property type="component" value="Unassembled WGS sequence"/>
</dbReference>
<dbReference type="InterPro" id="IPR037923">
    <property type="entry name" value="HTH-like"/>
</dbReference>
<dbReference type="RefSeq" id="WP_104811397.1">
    <property type="nucleotide sequence ID" value="NZ_MQUB01000001.1"/>
</dbReference>